<gene>
    <name evidence="2" type="ORF">CC86DRAFT_406351</name>
</gene>
<sequence>MPLSPIVFCVLGALVFCDIVSRTEMFKDEKPSFHLNHMDLGAQNILVDDDFNFLAIIDLEFAQTAPVQVNHFPLPFPLISSNASIREILQDLKHVAFSNVSRQTAAQTTCQQKLQDAERNLAQKGRPVVPSIADGLYGPASRIYAVSEKLGGSWGTSEELTYEMVRLAFGFDGDEAKEYLDKMETKMKAQQG</sequence>
<dbReference type="InterPro" id="IPR011009">
    <property type="entry name" value="Kinase-like_dom_sf"/>
</dbReference>
<protein>
    <recommendedName>
        <fullName evidence="4">Aminoglycoside phosphotransferase domain-containing protein</fullName>
    </recommendedName>
</protein>
<organism evidence="2 3">
    <name type="scientific">Ophiobolus disseminans</name>
    <dbReference type="NCBI Taxonomy" id="1469910"/>
    <lineage>
        <taxon>Eukaryota</taxon>
        <taxon>Fungi</taxon>
        <taxon>Dikarya</taxon>
        <taxon>Ascomycota</taxon>
        <taxon>Pezizomycotina</taxon>
        <taxon>Dothideomycetes</taxon>
        <taxon>Pleosporomycetidae</taxon>
        <taxon>Pleosporales</taxon>
        <taxon>Pleosporineae</taxon>
        <taxon>Phaeosphaeriaceae</taxon>
        <taxon>Ophiobolus</taxon>
    </lineage>
</organism>
<feature type="signal peptide" evidence="1">
    <location>
        <begin position="1"/>
        <end position="17"/>
    </location>
</feature>
<reference evidence="2" key="1">
    <citation type="journal article" date="2020" name="Stud. Mycol.">
        <title>101 Dothideomycetes genomes: a test case for predicting lifestyles and emergence of pathogens.</title>
        <authorList>
            <person name="Haridas S."/>
            <person name="Albert R."/>
            <person name="Binder M."/>
            <person name="Bloem J."/>
            <person name="Labutti K."/>
            <person name="Salamov A."/>
            <person name="Andreopoulos B."/>
            <person name="Baker S."/>
            <person name="Barry K."/>
            <person name="Bills G."/>
            <person name="Bluhm B."/>
            <person name="Cannon C."/>
            <person name="Castanera R."/>
            <person name="Culley D."/>
            <person name="Daum C."/>
            <person name="Ezra D."/>
            <person name="Gonzalez J."/>
            <person name="Henrissat B."/>
            <person name="Kuo A."/>
            <person name="Liang C."/>
            <person name="Lipzen A."/>
            <person name="Lutzoni F."/>
            <person name="Magnuson J."/>
            <person name="Mondo S."/>
            <person name="Nolan M."/>
            <person name="Ohm R."/>
            <person name="Pangilinan J."/>
            <person name="Park H.-J."/>
            <person name="Ramirez L."/>
            <person name="Alfaro M."/>
            <person name="Sun H."/>
            <person name="Tritt A."/>
            <person name="Yoshinaga Y."/>
            <person name="Zwiers L.-H."/>
            <person name="Turgeon B."/>
            <person name="Goodwin S."/>
            <person name="Spatafora J."/>
            <person name="Crous P."/>
            <person name="Grigoriev I."/>
        </authorList>
    </citation>
    <scope>NUCLEOTIDE SEQUENCE</scope>
    <source>
        <strain evidence="2">CBS 113818</strain>
    </source>
</reference>
<name>A0A6A7A2Q8_9PLEO</name>
<evidence type="ECO:0000313" key="3">
    <source>
        <dbReference type="Proteomes" id="UP000799424"/>
    </source>
</evidence>
<dbReference type="EMBL" id="MU006225">
    <property type="protein sequence ID" value="KAF2827128.1"/>
    <property type="molecule type" value="Genomic_DNA"/>
</dbReference>
<dbReference type="OrthoDB" id="5327538at2759"/>
<keyword evidence="3" id="KW-1185">Reference proteome</keyword>
<dbReference type="AlphaFoldDB" id="A0A6A7A2Q8"/>
<keyword evidence="1" id="KW-0732">Signal</keyword>
<evidence type="ECO:0008006" key="4">
    <source>
        <dbReference type="Google" id="ProtNLM"/>
    </source>
</evidence>
<proteinExistence type="predicted"/>
<evidence type="ECO:0000256" key="1">
    <source>
        <dbReference type="SAM" id="SignalP"/>
    </source>
</evidence>
<dbReference type="SUPFAM" id="SSF56112">
    <property type="entry name" value="Protein kinase-like (PK-like)"/>
    <property type="match status" value="1"/>
</dbReference>
<evidence type="ECO:0000313" key="2">
    <source>
        <dbReference type="EMBL" id="KAF2827128.1"/>
    </source>
</evidence>
<accession>A0A6A7A2Q8</accession>
<dbReference type="Proteomes" id="UP000799424">
    <property type="component" value="Unassembled WGS sequence"/>
</dbReference>
<feature type="chain" id="PRO_5025590852" description="Aminoglycoside phosphotransferase domain-containing protein" evidence="1">
    <location>
        <begin position="18"/>
        <end position="192"/>
    </location>
</feature>